<dbReference type="RefSeq" id="WP_340364204.1">
    <property type="nucleotide sequence ID" value="NZ_JBBKZV010000007.1"/>
</dbReference>
<accession>A0ABU8W1M5</accession>
<name>A0ABU8W1M5_9BURK</name>
<gene>
    <name evidence="1" type="ORF">WKW80_14130</name>
</gene>
<sequence>MTMEILRQLAASQLPVTFRTQDEIDRVMILEAAGLIVARMPHSPDNSAPSSARETAQVLAVTPKGREVLARNADFRDEPPVAGG</sequence>
<protein>
    <submittedName>
        <fullName evidence="1">Uncharacterized protein</fullName>
    </submittedName>
</protein>
<keyword evidence="2" id="KW-1185">Reference proteome</keyword>
<proteinExistence type="predicted"/>
<reference evidence="1 2" key="1">
    <citation type="submission" date="2024-03" db="EMBL/GenBank/DDBJ databases">
        <title>Novel species of the genus Variovorax.</title>
        <authorList>
            <person name="Liu Q."/>
            <person name="Xin Y.-H."/>
        </authorList>
    </citation>
    <scope>NUCLEOTIDE SEQUENCE [LARGE SCALE GENOMIC DNA]</scope>
    <source>
        <strain evidence="1 2">KACC 18501</strain>
    </source>
</reference>
<evidence type="ECO:0000313" key="2">
    <source>
        <dbReference type="Proteomes" id="UP001363010"/>
    </source>
</evidence>
<organism evidence="1 2">
    <name type="scientific">Variovorax humicola</name>
    <dbReference type="NCBI Taxonomy" id="1769758"/>
    <lineage>
        <taxon>Bacteria</taxon>
        <taxon>Pseudomonadati</taxon>
        <taxon>Pseudomonadota</taxon>
        <taxon>Betaproteobacteria</taxon>
        <taxon>Burkholderiales</taxon>
        <taxon>Comamonadaceae</taxon>
        <taxon>Variovorax</taxon>
    </lineage>
</organism>
<dbReference type="EMBL" id="JBBKZV010000007">
    <property type="protein sequence ID" value="MEJ8823161.1"/>
    <property type="molecule type" value="Genomic_DNA"/>
</dbReference>
<dbReference type="Proteomes" id="UP001363010">
    <property type="component" value="Unassembled WGS sequence"/>
</dbReference>
<evidence type="ECO:0000313" key="1">
    <source>
        <dbReference type="EMBL" id="MEJ8823161.1"/>
    </source>
</evidence>
<comment type="caution">
    <text evidence="1">The sequence shown here is derived from an EMBL/GenBank/DDBJ whole genome shotgun (WGS) entry which is preliminary data.</text>
</comment>